<feature type="compositionally biased region" description="Acidic residues" evidence="1">
    <location>
        <begin position="96"/>
        <end position="107"/>
    </location>
</feature>
<feature type="region of interest" description="Disordered" evidence="1">
    <location>
        <begin position="79"/>
        <end position="107"/>
    </location>
</feature>
<gene>
    <name evidence="2" type="ORF">NA56DRAFT_650074</name>
</gene>
<dbReference type="EMBL" id="KZ613512">
    <property type="protein sequence ID" value="PMD15619.1"/>
    <property type="molecule type" value="Genomic_DNA"/>
</dbReference>
<proteinExistence type="predicted"/>
<accession>A0A2J6PNN2</accession>
<protein>
    <submittedName>
        <fullName evidence="2">Uncharacterized protein</fullName>
    </submittedName>
</protein>
<evidence type="ECO:0000256" key="1">
    <source>
        <dbReference type="SAM" id="MobiDB-lite"/>
    </source>
</evidence>
<keyword evidence="3" id="KW-1185">Reference proteome</keyword>
<dbReference type="Proteomes" id="UP000235672">
    <property type="component" value="Unassembled WGS sequence"/>
</dbReference>
<reference evidence="2 3" key="1">
    <citation type="submission" date="2016-05" db="EMBL/GenBank/DDBJ databases">
        <title>A degradative enzymes factory behind the ericoid mycorrhizal symbiosis.</title>
        <authorList>
            <consortium name="DOE Joint Genome Institute"/>
            <person name="Martino E."/>
            <person name="Morin E."/>
            <person name="Grelet G."/>
            <person name="Kuo A."/>
            <person name="Kohler A."/>
            <person name="Daghino S."/>
            <person name="Barry K."/>
            <person name="Choi C."/>
            <person name="Cichocki N."/>
            <person name="Clum A."/>
            <person name="Copeland A."/>
            <person name="Hainaut M."/>
            <person name="Haridas S."/>
            <person name="Labutti K."/>
            <person name="Lindquist E."/>
            <person name="Lipzen A."/>
            <person name="Khouja H.-R."/>
            <person name="Murat C."/>
            <person name="Ohm R."/>
            <person name="Olson A."/>
            <person name="Spatafora J."/>
            <person name="Veneault-Fourrey C."/>
            <person name="Henrissat B."/>
            <person name="Grigoriev I."/>
            <person name="Martin F."/>
            <person name="Perotto S."/>
        </authorList>
    </citation>
    <scope>NUCLEOTIDE SEQUENCE [LARGE SCALE GENOMIC DNA]</scope>
    <source>
        <strain evidence="2 3">UAMH 7357</strain>
    </source>
</reference>
<evidence type="ECO:0000313" key="2">
    <source>
        <dbReference type="EMBL" id="PMD15619.1"/>
    </source>
</evidence>
<name>A0A2J6PNN2_9HELO</name>
<evidence type="ECO:0000313" key="3">
    <source>
        <dbReference type="Proteomes" id="UP000235672"/>
    </source>
</evidence>
<organism evidence="2 3">
    <name type="scientific">Hyaloscypha hepaticicola</name>
    <dbReference type="NCBI Taxonomy" id="2082293"/>
    <lineage>
        <taxon>Eukaryota</taxon>
        <taxon>Fungi</taxon>
        <taxon>Dikarya</taxon>
        <taxon>Ascomycota</taxon>
        <taxon>Pezizomycotina</taxon>
        <taxon>Leotiomycetes</taxon>
        <taxon>Helotiales</taxon>
        <taxon>Hyaloscyphaceae</taxon>
        <taxon>Hyaloscypha</taxon>
    </lineage>
</organism>
<dbReference type="AlphaFoldDB" id="A0A2J6PNN2"/>
<sequence>MPLIPRLCPDTPMERGQSTITSTLNGALLIQRPTPTPRPGRVPKASGQANTVLGRRLISGQNERQVVELFVSVYLTQSDLGEPGDADIANSRYTQEEEDEENDYLPS</sequence>